<gene>
    <name evidence="2" type="ORF">PHMEG_0001225</name>
</gene>
<keyword evidence="3" id="KW-1185">Reference proteome</keyword>
<proteinExistence type="predicted"/>
<evidence type="ECO:0000313" key="3">
    <source>
        <dbReference type="Proteomes" id="UP000198211"/>
    </source>
</evidence>
<feature type="compositionally biased region" description="Basic and acidic residues" evidence="1">
    <location>
        <begin position="1"/>
        <end position="10"/>
    </location>
</feature>
<feature type="region of interest" description="Disordered" evidence="1">
    <location>
        <begin position="1"/>
        <end position="22"/>
    </location>
</feature>
<dbReference type="AlphaFoldDB" id="A0A225X111"/>
<sequence>MVTPRSEIRTRCPRSGASGIDGEHSTWHWKKLFKTSSGCRRLKDKITPFRGKLDESENSVQWLRGFGMR</sequence>
<reference evidence="3" key="1">
    <citation type="submission" date="2017-03" db="EMBL/GenBank/DDBJ databases">
        <title>Phytopthora megakarya and P. palmivora, two closely related causual agents of cacao black pod achieved similar genome size and gene model numbers by different mechanisms.</title>
        <authorList>
            <person name="Ali S."/>
            <person name="Shao J."/>
            <person name="Larry D.J."/>
            <person name="Kronmiller B."/>
            <person name="Shen D."/>
            <person name="Strem M.D."/>
            <person name="Melnick R.L."/>
            <person name="Guiltinan M.J."/>
            <person name="Tyler B.M."/>
            <person name="Meinhardt L.W."/>
            <person name="Bailey B.A."/>
        </authorList>
    </citation>
    <scope>NUCLEOTIDE SEQUENCE [LARGE SCALE GENOMIC DNA]</scope>
    <source>
        <strain evidence="3">zdho120</strain>
    </source>
</reference>
<comment type="caution">
    <text evidence="2">The sequence shown here is derived from an EMBL/GenBank/DDBJ whole genome shotgun (WGS) entry which is preliminary data.</text>
</comment>
<name>A0A225X111_9STRA</name>
<evidence type="ECO:0000256" key="1">
    <source>
        <dbReference type="SAM" id="MobiDB-lite"/>
    </source>
</evidence>
<dbReference type="Proteomes" id="UP000198211">
    <property type="component" value="Unassembled WGS sequence"/>
</dbReference>
<organism evidence="2 3">
    <name type="scientific">Phytophthora megakarya</name>
    <dbReference type="NCBI Taxonomy" id="4795"/>
    <lineage>
        <taxon>Eukaryota</taxon>
        <taxon>Sar</taxon>
        <taxon>Stramenopiles</taxon>
        <taxon>Oomycota</taxon>
        <taxon>Peronosporomycetes</taxon>
        <taxon>Peronosporales</taxon>
        <taxon>Peronosporaceae</taxon>
        <taxon>Phytophthora</taxon>
    </lineage>
</organism>
<dbReference type="EMBL" id="NBNE01000042">
    <property type="protein sequence ID" value="OWZ23815.1"/>
    <property type="molecule type" value="Genomic_DNA"/>
</dbReference>
<accession>A0A225X111</accession>
<evidence type="ECO:0000313" key="2">
    <source>
        <dbReference type="EMBL" id="OWZ23815.1"/>
    </source>
</evidence>
<protein>
    <submittedName>
        <fullName evidence="2">Uncharacterized protein</fullName>
    </submittedName>
</protein>